<dbReference type="PANTHER" id="PTHR28307:SF2">
    <property type="entry name" value="PROTEIN PAL1"/>
    <property type="match status" value="1"/>
</dbReference>
<feature type="compositionally biased region" description="Basic and acidic residues" evidence="1">
    <location>
        <begin position="153"/>
        <end position="167"/>
    </location>
</feature>
<feature type="compositionally biased region" description="Basic and acidic residues" evidence="1">
    <location>
        <begin position="401"/>
        <end position="413"/>
    </location>
</feature>
<gene>
    <name evidence="2" type="ORF">SEPMUDRAFT_145890</name>
</gene>
<sequence length="541" mass="59923">MAFFADAAAPAGRDRAPVGLLLNLPPSSNVPGPMLSPSFSSNNPFRRAASPSPAIPTYYNSSTAGTPPAVKQPERPMSTNPFLDDSEVARLQQQPARPVQIPDDIFNDLSLLDKPSSNGQNGANMVKRPENRAPPRPGGAGPPPPPSSYRPPPGDRERPPRPLRSPDRSGFPRPRPRRASDSSVMEKDRRPRMDREPYRERTESSERRRAERRREREERRQREKEKVRNGEKPKRKPQGLDIIDKLDVTGIYGQGLFHHDGPFDACNPHRNAKKDRRAPMQAFPADSANMQLGGAGPLRSRIDLDTFHGRGEEGFSEFAGTRKKTETNQWKTEPITIDPRQKVEPVHGEETFGLGTSTFLEGAPASRKDMQRRGSEDPEVHGGGLSRKKSIAQRFRGMSASKRDRPDDLRSPETRYQYGGKASPPAPPTSKAMSAGGPVQARYNKDDEVNPFDNDYEAAFDKKGSQIRIAEQEKPYSRPRAGSSPRAPPLTRTRTSDARLPSRSGRVSSGDEERPTTSGVSGFLNRMRSVKGGSRRPRAAE</sequence>
<dbReference type="PANTHER" id="PTHR28307">
    <property type="entry name" value="PROTEIN PAL1"/>
    <property type="match status" value="1"/>
</dbReference>
<accession>N1QHP3</accession>
<feature type="compositionally biased region" description="Basic and acidic residues" evidence="1">
    <location>
        <begin position="178"/>
        <end position="232"/>
    </location>
</feature>
<dbReference type="EMBL" id="KB456260">
    <property type="protein sequence ID" value="EMF16705.1"/>
    <property type="molecule type" value="Genomic_DNA"/>
</dbReference>
<reference evidence="2 3" key="1">
    <citation type="journal article" date="2012" name="PLoS Pathog.">
        <title>Diverse lifestyles and strategies of plant pathogenesis encoded in the genomes of eighteen Dothideomycetes fungi.</title>
        <authorList>
            <person name="Ohm R.A."/>
            <person name="Feau N."/>
            <person name="Henrissat B."/>
            <person name="Schoch C.L."/>
            <person name="Horwitz B.A."/>
            <person name="Barry K.W."/>
            <person name="Condon B.J."/>
            <person name="Copeland A.C."/>
            <person name="Dhillon B."/>
            <person name="Glaser F."/>
            <person name="Hesse C.N."/>
            <person name="Kosti I."/>
            <person name="LaButti K."/>
            <person name="Lindquist E.A."/>
            <person name="Lucas S."/>
            <person name="Salamov A.A."/>
            <person name="Bradshaw R.E."/>
            <person name="Ciuffetti L."/>
            <person name="Hamelin R.C."/>
            <person name="Kema G.H.J."/>
            <person name="Lawrence C."/>
            <person name="Scott J.A."/>
            <person name="Spatafora J.W."/>
            <person name="Turgeon B.G."/>
            <person name="de Wit P.J.G.M."/>
            <person name="Zhong S."/>
            <person name="Goodwin S.B."/>
            <person name="Grigoriev I.V."/>
        </authorList>
    </citation>
    <scope>NUCLEOTIDE SEQUENCE [LARGE SCALE GENOMIC DNA]</scope>
    <source>
        <strain evidence="2 3">SO2202</strain>
    </source>
</reference>
<dbReference type="GeneID" id="27900461"/>
<dbReference type="STRING" id="692275.N1QHP3"/>
<dbReference type="Pfam" id="PF08316">
    <property type="entry name" value="Pal1"/>
    <property type="match status" value="1"/>
</dbReference>
<feature type="compositionally biased region" description="Basic and acidic residues" evidence="1">
    <location>
        <begin position="366"/>
        <end position="380"/>
    </location>
</feature>
<dbReference type="OrthoDB" id="5352132at2759"/>
<dbReference type="AlphaFoldDB" id="N1QHP3"/>
<dbReference type="HOGENOM" id="CLU_025891_1_0_1"/>
<dbReference type="eggNOG" id="ENOG502QPHY">
    <property type="taxonomic scope" value="Eukaryota"/>
</dbReference>
<proteinExistence type="predicted"/>
<feature type="compositionally biased region" description="Basic and acidic residues" evidence="1">
    <location>
        <begin position="459"/>
        <end position="476"/>
    </location>
</feature>
<dbReference type="RefSeq" id="XP_016764826.1">
    <property type="nucleotide sequence ID" value="XM_016903324.1"/>
</dbReference>
<dbReference type="Proteomes" id="UP000016931">
    <property type="component" value="Unassembled WGS sequence"/>
</dbReference>
<name>N1QHP3_SPHMS</name>
<feature type="compositionally biased region" description="Basic and acidic residues" evidence="1">
    <location>
        <begin position="339"/>
        <end position="350"/>
    </location>
</feature>
<evidence type="ECO:0000313" key="2">
    <source>
        <dbReference type="EMBL" id="EMF16705.1"/>
    </source>
</evidence>
<evidence type="ECO:0000313" key="3">
    <source>
        <dbReference type="Proteomes" id="UP000016931"/>
    </source>
</evidence>
<feature type="compositionally biased region" description="Pro residues" evidence="1">
    <location>
        <begin position="134"/>
        <end position="152"/>
    </location>
</feature>
<feature type="region of interest" description="Disordered" evidence="1">
    <location>
        <begin position="308"/>
        <end position="541"/>
    </location>
</feature>
<dbReference type="GO" id="GO:0005737">
    <property type="term" value="C:cytoplasm"/>
    <property type="evidence" value="ECO:0007669"/>
    <property type="project" value="TreeGrafter"/>
</dbReference>
<feature type="region of interest" description="Disordered" evidence="1">
    <location>
        <begin position="27"/>
        <end position="242"/>
    </location>
</feature>
<keyword evidence="3" id="KW-1185">Reference proteome</keyword>
<protein>
    <submittedName>
        <fullName evidence="2">Pal1-domain-containing protein</fullName>
    </submittedName>
</protein>
<organism evidence="2 3">
    <name type="scientific">Sphaerulina musiva (strain SO2202)</name>
    <name type="common">Poplar stem canker fungus</name>
    <name type="synonym">Septoria musiva</name>
    <dbReference type="NCBI Taxonomy" id="692275"/>
    <lineage>
        <taxon>Eukaryota</taxon>
        <taxon>Fungi</taxon>
        <taxon>Dikarya</taxon>
        <taxon>Ascomycota</taxon>
        <taxon>Pezizomycotina</taxon>
        <taxon>Dothideomycetes</taxon>
        <taxon>Dothideomycetidae</taxon>
        <taxon>Mycosphaerellales</taxon>
        <taxon>Mycosphaerellaceae</taxon>
        <taxon>Sphaerulina</taxon>
    </lineage>
</organism>
<dbReference type="InterPro" id="IPR013226">
    <property type="entry name" value="Pal1"/>
</dbReference>
<dbReference type="OMA" id="GPSMIHH"/>
<evidence type="ECO:0000256" key="1">
    <source>
        <dbReference type="SAM" id="MobiDB-lite"/>
    </source>
</evidence>